<feature type="transmembrane region" description="Helical" evidence="7">
    <location>
        <begin position="450"/>
        <end position="469"/>
    </location>
</feature>
<reference evidence="9" key="1">
    <citation type="submission" date="2018-08" db="EMBL/GenBank/DDBJ databases">
        <authorList>
            <person name="Zhang J."/>
            <person name="Du Z.-J."/>
        </authorList>
    </citation>
    <scope>NUCLEOTIDE SEQUENCE [LARGE SCALE GENOMIC DNA]</scope>
    <source>
        <strain evidence="9">KCTC 52655</strain>
    </source>
</reference>
<feature type="transmembrane region" description="Helical" evidence="7">
    <location>
        <begin position="12"/>
        <end position="35"/>
    </location>
</feature>
<feature type="transmembrane region" description="Helical" evidence="7">
    <location>
        <begin position="352"/>
        <end position="369"/>
    </location>
</feature>
<dbReference type="AlphaFoldDB" id="A0A3D8MCC6"/>
<evidence type="ECO:0000256" key="6">
    <source>
        <dbReference type="ARBA" id="ARBA00023136"/>
    </source>
</evidence>
<feature type="transmembrane region" description="Helical" evidence="7">
    <location>
        <begin position="282"/>
        <end position="308"/>
    </location>
</feature>
<feature type="transmembrane region" description="Helical" evidence="7">
    <location>
        <begin position="320"/>
        <end position="340"/>
    </location>
</feature>
<gene>
    <name evidence="8" type="ORF">DXV75_04190</name>
</gene>
<comment type="subcellular location">
    <subcellularLocation>
        <location evidence="1">Cell membrane</location>
        <topology evidence="1">Multi-pass membrane protein</topology>
    </subcellularLocation>
</comment>
<evidence type="ECO:0000256" key="2">
    <source>
        <dbReference type="ARBA" id="ARBA00007430"/>
    </source>
</evidence>
<comment type="similarity">
    <text evidence="2">Belongs to the polysaccharide synthase family.</text>
</comment>
<accession>A0A3D8MCC6</accession>
<dbReference type="PANTHER" id="PTHR30250">
    <property type="entry name" value="PST FAMILY PREDICTED COLANIC ACID TRANSPORTER"/>
    <property type="match status" value="1"/>
</dbReference>
<dbReference type="Proteomes" id="UP000256561">
    <property type="component" value="Unassembled WGS sequence"/>
</dbReference>
<dbReference type="InterPro" id="IPR050833">
    <property type="entry name" value="Poly_Biosynth_Transport"/>
</dbReference>
<keyword evidence="4 7" id="KW-0812">Transmembrane</keyword>
<evidence type="ECO:0000256" key="3">
    <source>
        <dbReference type="ARBA" id="ARBA00022475"/>
    </source>
</evidence>
<keyword evidence="9" id="KW-1185">Reference proteome</keyword>
<dbReference type="OrthoDB" id="8538786at2"/>
<comment type="caution">
    <text evidence="8">The sequence shown here is derived from an EMBL/GenBank/DDBJ whole genome shotgun (WGS) entry which is preliminary data.</text>
</comment>
<evidence type="ECO:0000313" key="8">
    <source>
        <dbReference type="EMBL" id="RDV28168.1"/>
    </source>
</evidence>
<dbReference type="PANTHER" id="PTHR30250:SF10">
    <property type="entry name" value="LIPOPOLYSACCHARIDE BIOSYNTHESIS PROTEIN WZXC"/>
    <property type="match status" value="1"/>
</dbReference>
<dbReference type="Pfam" id="PF13440">
    <property type="entry name" value="Polysacc_synt_3"/>
    <property type="match status" value="1"/>
</dbReference>
<feature type="transmembrane region" description="Helical" evidence="7">
    <location>
        <begin position="41"/>
        <end position="63"/>
    </location>
</feature>
<keyword evidence="5 7" id="KW-1133">Transmembrane helix</keyword>
<feature type="transmembrane region" description="Helical" evidence="7">
    <location>
        <begin position="210"/>
        <end position="234"/>
    </location>
</feature>
<proteinExistence type="inferred from homology"/>
<dbReference type="EMBL" id="QRHA01000002">
    <property type="protein sequence ID" value="RDV28168.1"/>
    <property type="molecule type" value="Genomic_DNA"/>
</dbReference>
<evidence type="ECO:0000313" key="9">
    <source>
        <dbReference type="Proteomes" id="UP000256561"/>
    </source>
</evidence>
<name>A0A3D8MCC6_9ALTE</name>
<keyword evidence="6 7" id="KW-0472">Membrane</keyword>
<dbReference type="GO" id="GO:0005886">
    <property type="term" value="C:plasma membrane"/>
    <property type="evidence" value="ECO:0007669"/>
    <property type="project" value="UniProtKB-SubCell"/>
</dbReference>
<organism evidence="8 9">
    <name type="scientific">Alteromonas aestuariivivens</name>
    <dbReference type="NCBI Taxonomy" id="1938339"/>
    <lineage>
        <taxon>Bacteria</taxon>
        <taxon>Pseudomonadati</taxon>
        <taxon>Pseudomonadota</taxon>
        <taxon>Gammaproteobacteria</taxon>
        <taxon>Alteromonadales</taxon>
        <taxon>Alteromonadaceae</taxon>
        <taxon>Alteromonas/Salinimonas group</taxon>
        <taxon>Alteromonas</taxon>
    </lineage>
</organism>
<dbReference type="RefSeq" id="WP_115592126.1">
    <property type="nucleotide sequence ID" value="NZ_QRHA01000002.1"/>
</dbReference>
<keyword evidence="3" id="KW-1003">Cell membrane</keyword>
<evidence type="ECO:0000256" key="7">
    <source>
        <dbReference type="SAM" id="Phobius"/>
    </source>
</evidence>
<evidence type="ECO:0000256" key="4">
    <source>
        <dbReference type="ARBA" id="ARBA00022692"/>
    </source>
</evidence>
<feature type="transmembrane region" description="Helical" evidence="7">
    <location>
        <begin position="75"/>
        <end position="98"/>
    </location>
</feature>
<feature type="transmembrane region" description="Helical" evidence="7">
    <location>
        <begin position="104"/>
        <end position="124"/>
    </location>
</feature>
<feature type="transmembrane region" description="Helical" evidence="7">
    <location>
        <begin position="144"/>
        <end position="164"/>
    </location>
</feature>
<sequence>MSLRAKTLSGAFFNLFSNGFTQLINFAVYAIMAQLLEVEEFGLVAICMLIVEFCSVFVTSGVNQNLIQRKTWDQGYAALAYWLLLGISGAITLILLLVGCPLVYYFYSPTACYLLAALAVIPVCNGFRLVHRAKMEREFLNKQLALFESAGIVVGGAISIFAALQGAGAWAIVYGKVAHTLLSTSLTIYRSDFHVTRVHDLADLKEMMSFIKPLLGMAIINFFSARTSNIVIAAALGPSIYAYASIAKQGFSVISNFTLQPLNRIALAGLSRVSEANLAQSYFRIVSMTALFVTPVIFGIGAISYPFVDIFFGEKWAFSAHLISILALTVPNSVLGWYLTNLLISQGHARPAFRLNIISLCANTALPILMVLLGYGVTAVFTSTVLATYITIQIRFKLVNQHLPITFRDSFRHTWPYSFSGAVMFALVLATERLNGLSHVLNVENRLLEMVMLILLGAILYTGLLALFFRQRVINTLSEFKALKRKS</sequence>
<protein>
    <submittedName>
        <fullName evidence="8">Uncharacterized protein</fullName>
    </submittedName>
</protein>
<evidence type="ECO:0000256" key="1">
    <source>
        <dbReference type="ARBA" id="ARBA00004651"/>
    </source>
</evidence>
<evidence type="ECO:0000256" key="5">
    <source>
        <dbReference type="ARBA" id="ARBA00022989"/>
    </source>
</evidence>